<dbReference type="Gene3D" id="2.40.280.10">
    <property type="match status" value="1"/>
</dbReference>
<dbReference type="GO" id="GO:0070930">
    <property type="term" value="P:trans-translation-dependent protein tagging"/>
    <property type="evidence" value="ECO:0007669"/>
    <property type="project" value="TreeGrafter"/>
</dbReference>
<name>A0A660SJV8_UNCW3</name>
<dbReference type="Pfam" id="PF01668">
    <property type="entry name" value="SmpB"/>
    <property type="match status" value="1"/>
</dbReference>
<dbReference type="GO" id="GO:0005829">
    <property type="term" value="C:cytosol"/>
    <property type="evidence" value="ECO:0007669"/>
    <property type="project" value="TreeGrafter"/>
</dbReference>
<proteinExistence type="inferred from homology"/>
<protein>
    <recommendedName>
        <fullName evidence="3">SsrA-binding protein</fullName>
    </recommendedName>
    <alternativeName>
        <fullName evidence="3">Small protein B</fullName>
    </alternativeName>
</protein>
<keyword evidence="2 3" id="KW-0694">RNA-binding</keyword>
<dbReference type="EMBL" id="QNBE01000046">
    <property type="protein sequence ID" value="RKX70230.1"/>
    <property type="molecule type" value="Genomic_DNA"/>
</dbReference>
<dbReference type="InterPro" id="IPR023620">
    <property type="entry name" value="SmpB"/>
</dbReference>
<evidence type="ECO:0000256" key="1">
    <source>
        <dbReference type="ARBA" id="ARBA00022490"/>
    </source>
</evidence>
<dbReference type="InterPro" id="IPR020081">
    <property type="entry name" value="SsrA-bd_prot_CS"/>
</dbReference>
<comment type="function">
    <text evidence="3">Required for rescue of stalled ribosomes mediated by trans-translation. Binds to transfer-messenger RNA (tmRNA), required for stable association of tmRNA with ribosomes. tmRNA and SmpB together mimic tRNA shape, replacing the anticodon stem-loop with SmpB. tmRNA is encoded by the ssrA gene; the 2 termini fold to resemble tRNA(Ala) and it encodes a 'tag peptide', a short internal open reading frame. During trans-translation Ala-aminoacylated tmRNA acts like a tRNA, entering the A-site of stalled ribosomes, displacing the stalled mRNA. The ribosome then switches to translate the ORF on the tmRNA; the nascent peptide is terminated with the 'tag peptide' encoded by the tmRNA and targeted for degradation. The ribosome is freed to recommence translation, which seems to be the essential function of trans-translation.</text>
</comment>
<dbReference type="GO" id="GO:0070929">
    <property type="term" value="P:trans-translation"/>
    <property type="evidence" value="ECO:0007669"/>
    <property type="project" value="UniProtKB-UniRule"/>
</dbReference>
<comment type="caution">
    <text evidence="4">The sequence shown here is derived from an EMBL/GenBank/DDBJ whole genome shotgun (WGS) entry which is preliminary data.</text>
</comment>
<comment type="subcellular location">
    <subcellularLocation>
        <location evidence="3">Cytoplasm</location>
    </subcellularLocation>
    <text evidence="3">The tmRNA-SmpB complex associates with stalled 70S ribosomes.</text>
</comment>
<evidence type="ECO:0000313" key="4">
    <source>
        <dbReference type="EMBL" id="RKX70230.1"/>
    </source>
</evidence>
<evidence type="ECO:0000256" key="3">
    <source>
        <dbReference type="HAMAP-Rule" id="MF_00023"/>
    </source>
</evidence>
<dbReference type="PROSITE" id="PS01317">
    <property type="entry name" value="SSRP"/>
    <property type="match status" value="1"/>
</dbReference>
<dbReference type="InterPro" id="IPR000037">
    <property type="entry name" value="SsrA-bd_prot"/>
</dbReference>
<dbReference type="PANTHER" id="PTHR30308:SF2">
    <property type="entry name" value="SSRA-BINDING PROTEIN"/>
    <property type="match status" value="1"/>
</dbReference>
<dbReference type="SUPFAM" id="SSF74982">
    <property type="entry name" value="Small protein B (SmpB)"/>
    <property type="match status" value="1"/>
</dbReference>
<gene>
    <name evidence="3" type="primary">smpB</name>
    <name evidence="4" type="ORF">DRP53_05720</name>
</gene>
<dbReference type="PANTHER" id="PTHR30308">
    <property type="entry name" value="TMRNA-BINDING COMPONENT OF TRANS-TRANSLATION TAGGING COMPLEX"/>
    <property type="match status" value="1"/>
</dbReference>
<evidence type="ECO:0000256" key="2">
    <source>
        <dbReference type="ARBA" id="ARBA00022884"/>
    </source>
</evidence>
<dbReference type="AlphaFoldDB" id="A0A660SJV8"/>
<organism evidence="4 5">
    <name type="scientific">candidate division WOR-3 bacterium</name>
    <dbReference type="NCBI Taxonomy" id="2052148"/>
    <lineage>
        <taxon>Bacteria</taxon>
        <taxon>Bacteria division WOR-3</taxon>
    </lineage>
</organism>
<dbReference type="NCBIfam" id="TIGR00086">
    <property type="entry name" value="smpB"/>
    <property type="match status" value="1"/>
</dbReference>
<dbReference type="GO" id="GO:0003723">
    <property type="term" value="F:RNA binding"/>
    <property type="evidence" value="ECO:0007669"/>
    <property type="project" value="UniProtKB-UniRule"/>
</dbReference>
<dbReference type="HAMAP" id="MF_00023">
    <property type="entry name" value="SmpB"/>
    <property type="match status" value="1"/>
</dbReference>
<accession>A0A660SJV8</accession>
<sequence length="143" mass="16744">MRVVVTNRKARRDYNIIETFEAGIVLKGYEVKSLRAGMASLDGSYAQVVDGEVYLVGAYIKPYEKGGYAQIDPRRRRKLLLKKHEIKRLYGRTRERGFTLIPLRIYFNDRSIAKVELALCRGKRSYEKKAEIIRRDMERELRG</sequence>
<dbReference type="Proteomes" id="UP000268469">
    <property type="component" value="Unassembled WGS sequence"/>
</dbReference>
<evidence type="ECO:0000313" key="5">
    <source>
        <dbReference type="Proteomes" id="UP000268469"/>
    </source>
</evidence>
<keyword evidence="1 3" id="KW-0963">Cytoplasm</keyword>
<dbReference type="NCBIfam" id="NF003843">
    <property type="entry name" value="PRK05422.1"/>
    <property type="match status" value="1"/>
</dbReference>
<comment type="similarity">
    <text evidence="3">Belongs to the SmpB family.</text>
</comment>
<reference evidence="4 5" key="1">
    <citation type="submission" date="2018-06" db="EMBL/GenBank/DDBJ databases">
        <title>Extensive metabolic versatility and redundancy in microbially diverse, dynamic hydrothermal sediments.</title>
        <authorList>
            <person name="Dombrowski N."/>
            <person name="Teske A."/>
            <person name="Baker B.J."/>
        </authorList>
    </citation>
    <scope>NUCLEOTIDE SEQUENCE [LARGE SCALE GENOMIC DNA]</scope>
    <source>
        <strain evidence="4">B36_G15</strain>
    </source>
</reference>
<dbReference type="CDD" id="cd09294">
    <property type="entry name" value="SmpB"/>
    <property type="match status" value="1"/>
</dbReference>